<feature type="transmembrane region" description="Helical" evidence="8">
    <location>
        <begin position="443"/>
        <end position="464"/>
    </location>
</feature>
<feature type="transmembrane region" description="Helical" evidence="8">
    <location>
        <begin position="107"/>
        <end position="131"/>
    </location>
</feature>
<evidence type="ECO:0000256" key="1">
    <source>
        <dbReference type="ARBA" id="ARBA00002249"/>
    </source>
</evidence>
<comment type="function">
    <text evidence="1">Probable amino-acid or metabolite transport protein.</text>
</comment>
<comment type="subcellular location">
    <subcellularLocation>
        <location evidence="2">Cell membrane</location>
        <topology evidence="2">Multi-pass membrane protein</topology>
    </subcellularLocation>
</comment>
<dbReference type="PIRSF" id="PIRSF006060">
    <property type="entry name" value="AA_transporter"/>
    <property type="match status" value="1"/>
</dbReference>
<sequence length="474" mass="48653">MTTTSASKGSPESPVPADLESGHLSRRALVSLALSSYVPAVGIAIMPLLVVSVSGITGWQSSLLATFALIFIGRAIIEFARRYVASGSLYSYVGEVFGPWARILTGAALLCGYICGSAGMAGAVGIFFGSFLSSFGLTGALEVGAQIAFFATACLIVAAITYRGLDTSIRVAVILTVLAVPLVLVITIASAFHTGLELNAQFSFSDFSFSHTLHGMALAAAALVGFESSAALASETRDPRRNVPLAIMAVPIVLGGAYPFITMLQAPGLIAASDQLAEGVSAPAALALQAGLGSSVAAATDLVLAIGTFAALVGFVSYGSRFAMTLARDGLLPAAIGRVHPRHHSPNTAISAVLIVSFLTISMQTARTGSATAAYTAVATLLVYLWVLPYALIAAGAIVLTVRAREFRPGLWFAAVLGGAAFVWCYVDGVLNPPAPPSDSLVYIAPIVIAVVSAVLAASARWAGGRTRSGEQAR</sequence>
<feature type="transmembrane region" description="Helical" evidence="8">
    <location>
        <begin position="143"/>
        <end position="162"/>
    </location>
</feature>
<dbReference type="GO" id="GO:0005886">
    <property type="term" value="C:plasma membrane"/>
    <property type="evidence" value="ECO:0007669"/>
    <property type="project" value="UniProtKB-SubCell"/>
</dbReference>
<keyword evidence="4" id="KW-1003">Cell membrane</keyword>
<feature type="transmembrane region" description="Helical" evidence="8">
    <location>
        <begin position="372"/>
        <end position="399"/>
    </location>
</feature>
<feature type="transmembrane region" description="Helical" evidence="8">
    <location>
        <begin position="348"/>
        <end position="366"/>
    </location>
</feature>
<feature type="transmembrane region" description="Helical" evidence="8">
    <location>
        <begin position="212"/>
        <end position="233"/>
    </location>
</feature>
<dbReference type="InterPro" id="IPR002293">
    <property type="entry name" value="AA/rel_permease1"/>
</dbReference>
<dbReference type="AlphaFoldDB" id="A0A1W9ZYQ7"/>
<keyword evidence="10" id="KW-1185">Reference proteome</keyword>
<accession>A0A1W9ZYQ7</accession>
<feature type="transmembrane region" description="Helical" evidence="8">
    <location>
        <begin position="411"/>
        <end position="431"/>
    </location>
</feature>
<dbReference type="EMBL" id="MVHF01000065">
    <property type="protein sequence ID" value="ORA22911.1"/>
    <property type="molecule type" value="Genomic_DNA"/>
</dbReference>
<dbReference type="Gene3D" id="1.20.1740.10">
    <property type="entry name" value="Amino acid/polyamine transporter I"/>
    <property type="match status" value="1"/>
</dbReference>
<feature type="transmembrane region" description="Helical" evidence="8">
    <location>
        <begin position="296"/>
        <end position="318"/>
    </location>
</feature>
<dbReference type="PANTHER" id="PTHR42770:SF7">
    <property type="entry name" value="MEMBRANE PROTEIN"/>
    <property type="match status" value="1"/>
</dbReference>
<evidence type="ECO:0000256" key="4">
    <source>
        <dbReference type="ARBA" id="ARBA00022475"/>
    </source>
</evidence>
<name>A0A1W9ZYQ7_9MYCO</name>
<dbReference type="Proteomes" id="UP000192448">
    <property type="component" value="Unassembled WGS sequence"/>
</dbReference>
<dbReference type="InterPro" id="IPR050367">
    <property type="entry name" value="APC_superfamily"/>
</dbReference>
<gene>
    <name evidence="9" type="ORF">BST13_35850</name>
</gene>
<keyword evidence="5 8" id="KW-0812">Transmembrane</keyword>
<dbReference type="PANTHER" id="PTHR42770">
    <property type="entry name" value="AMINO ACID TRANSPORTER-RELATED"/>
    <property type="match status" value="1"/>
</dbReference>
<comment type="similarity">
    <text evidence="3">Belongs to the amino acid-polyamine-organocation (APC) superfamily.</text>
</comment>
<evidence type="ECO:0000313" key="10">
    <source>
        <dbReference type="Proteomes" id="UP000192448"/>
    </source>
</evidence>
<dbReference type="OrthoDB" id="9762947at2"/>
<dbReference type="GO" id="GO:0022857">
    <property type="term" value="F:transmembrane transporter activity"/>
    <property type="evidence" value="ECO:0007669"/>
    <property type="project" value="InterPro"/>
</dbReference>
<dbReference type="RefSeq" id="WP_083170683.1">
    <property type="nucleotide sequence ID" value="NZ_MVHF01000065.1"/>
</dbReference>
<dbReference type="Pfam" id="PF13520">
    <property type="entry name" value="AA_permease_2"/>
    <property type="match status" value="1"/>
</dbReference>
<evidence type="ECO:0000256" key="3">
    <source>
        <dbReference type="ARBA" id="ARBA00009523"/>
    </source>
</evidence>
<protein>
    <submittedName>
        <fullName evidence="9">Amino acid transporter</fullName>
    </submittedName>
</protein>
<evidence type="ECO:0000256" key="2">
    <source>
        <dbReference type="ARBA" id="ARBA00004651"/>
    </source>
</evidence>
<organism evidence="9 10">
    <name type="scientific">Mycobacterium aquaticum</name>
    <dbReference type="NCBI Taxonomy" id="1927124"/>
    <lineage>
        <taxon>Bacteria</taxon>
        <taxon>Bacillati</taxon>
        <taxon>Actinomycetota</taxon>
        <taxon>Actinomycetes</taxon>
        <taxon>Mycobacteriales</taxon>
        <taxon>Mycobacteriaceae</taxon>
        <taxon>Mycobacterium</taxon>
    </lineage>
</organism>
<feature type="transmembrane region" description="Helical" evidence="8">
    <location>
        <begin position="56"/>
        <end position="77"/>
    </location>
</feature>
<keyword evidence="6 8" id="KW-1133">Transmembrane helix</keyword>
<evidence type="ECO:0000313" key="9">
    <source>
        <dbReference type="EMBL" id="ORA22911.1"/>
    </source>
</evidence>
<feature type="transmembrane region" description="Helical" evidence="8">
    <location>
        <begin position="245"/>
        <end position="266"/>
    </location>
</feature>
<reference evidence="9 10" key="1">
    <citation type="submission" date="2017-02" db="EMBL/GenBank/DDBJ databases">
        <title>The new phylogeny of genus Mycobacterium.</title>
        <authorList>
            <person name="Tortoli E."/>
            <person name="Trovato A."/>
            <person name="Cirillo D.M."/>
        </authorList>
    </citation>
    <scope>NUCLEOTIDE SEQUENCE [LARGE SCALE GENOMIC DNA]</scope>
    <source>
        <strain evidence="9 10">RW6</strain>
    </source>
</reference>
<keyword evidence="7 8" id="KW-0472">Membrane</keyword>
<dbReference type="STRING" id="1927124.BST13_35850"/>
<evidence type="ECO:0000256" key="7">
    <source>
        <dbReference type="ARBA" id="ARBA00023136"/>
    </source>
</evidence>
<feature type="transmembrane region" description="Helical" evidence="8">
    <location>
        <begin position="169"/>
        <end position="192"/>
    </location>
</feature>
<proteinExistence type="inferred from homology"/>
<evidence type="ECO:0000256" key="8">
    <source>
        <dbReference type="SAM" id="Phobius"/>
    </source>
</evidence>
<evidence type="ECO:0000256" key="5">
    <source>
        <dbReference type="ARBA" id="ARBA00022692"/>
    </source>
</evidence>
<comment type="caution">
    <text evidence="9">The sequence shown here is derived from an EMBL/GenBank/DDBJ whole genome shotgun (WGS) entry which is preliminary data.</text>
</comment>
<feature type="transmembrane region" description="Helical" evidence="8">
    <location>
        <begin position="29"/>
        <end position="50"/>
    </location>
</feature>
<evidence type="ECO:0000256" key="6">
    <source>
        <dbReference type="ARBA" id="ARBA00022989"/>
    </source>
</evidence>